<name>A0A5C8PSK5_9HYPH</name>
<dbReference type="EMBL" id="VDUZ01000005">
    <property type="protein sequence ID" value="TXL79644.1"/>
    <property type="molecule type" value="Genomic_DNA"/>
</dbReference>
<keyword evidence="5 10" id="KW-0547">Nucleotide-binding</keyword>
<feature type="domain" description="Aminoglycoside phosphotransferase" evidence="13">
    <location>
        <begin position="13"/>
        <end position="253"/>
    </location>
</feature>
<accession>A0A5C8PSK5</accession>
<evidence type="ECO:0000313" key="15">
    <source>
        <dbReference type="Proteomes" id="UP000321638"/>
    </source>
</evidence>
<evidence type="ECO:0000256" key="3">
    <source>
        <dbReference type="ARBA" id="ARBA00017903"/>
    </source>
</evidence>
<evidence type="ECO:0000256" key="11">
    <source>
        <dbReference type="PIRSR" id="PIRSR000706-1"/>
    </source>
</evidence>
<dbReference type="OrthoDB" id="3806873at2"/>
<keyword evidence="12" id="KW-0479">Metal-binding</keyword>
<sequence length="262" mass="28161">MLPRLRGSATWIAVHTGESGDRVYRSSDGAAYAKLATGARMAALDGERRRVAWLAPCGLGTARVLDWITVHGTACLITSTVPGVPASDLPAADLIRAWPSIAQRLKALHALPVADCPFARGLETMMARAADVVARDAVNPDFLDPQLRDIPAPALLARLRAQLPGRLAQEQRDRVVCHGDACLPNLMVDPATLRCVGLVDLGRLGTADRHADLALLLANARETWTSPDQARAAHESLFAALDIAPDPERLAFYLHLDPLTWG</sequence>
<evidence type="ECO:0000256" key="6">
    <source>
        <dbReference type="ARBA" id="ARBA00022777"/>
    </source>
</evidence>
<feature type="binding site" evidence="12">
    <location>
        <position position="200"/>
    </location>
    <ligand>
        <name>Mg(2+)</name>
        <dbReference type="ChEBI" id="CHEBI:18420"/>
    </ligand>
</feature>
<evidence type="ECO:0000259" key="13">
    <source>
        <dbReference type="Pfam" id="PF01636"/>
    </source>
</evidence>
<reference evidence="14 15" key="1">
    <citation type="submission" date="2019-06" db="EMBL/GenBank/DDBJ databases">
        <title>New taxonomy in bacterial strain CC-CFT640, isolated from vineyard.</title>
        <authorList>
            <person name="Lin S.-Y."/>
            <person name="Tsai C.-F."/>
            <person name="Young C.-C."/>
        </authorList>
    </citation>
    <scope>NUCLEOTIDE SEQUENCE [LARGE SCALE GENOMIC DNA]</scope>
    <source>
        <strain evidence="14 15">CC-CFT640</strain>
    </source>
</reference>
<evidence type="ECO:0000256" key="8">
    <source>
        <dbReference type="ARBA" id="ARBA00023251"/>
    </source>
</evidence>
<dbReference type="InterPro" id="IPR024165">
    <property type="entry name" value="Kan/Strep_kinase"/>
</dbReference>
<evidence type="ECO:0000256" key="12">
    <source>
        <dbReference type="PIRSR" id="PIRSR000706-2"/>
    </source>
</evidence>
<evidence type="ECO:0000256" key="1">
    <source>
        <dbReference type="ARBA" id="ARBA00006219"/>
    </source>
</evidence>
<feature type="binding site" evidence="12">
    <location>
        <position position="185"/>
    </location>
    <ligand>
        <name>Mg(2+)</name>
        <dbReference type="ChEBI" id="CHEBI:18420"/>
    </ligand>
</feature>
<dbReference type="GO" id="GO:0046677">
    <property type="term" value="P:response to antibiotic"/>
    <property type="evidence" value="ECO:0007669"/>
    <property type="project" value="UniProtKB-KW"/>
</dbReference>
<dbReference type="InterPro" id="IPR051678">
    <property type="entry name" value="AGP_Transferase"/>
</dbReference>
<organism evidence="14 15">
    <name type="scientific">Vineibacter terrae</name>
    <dbReference type="NCBI Taxonomy" id="2586908"/>
    <lineage>
        <taxon>Bacteria</taxon>
        <taxon>Pseudomonadati</taxon>
        <taxon>Pseudomonadota</taxon>
        <taxon>Alphaproteobacteria</taxon>
        <taxon>Hyphomicrobiales</taxon>
        <taxon>Vineibacter</taxon>
    </lineage>
</organism>
<dbReference type="Gene3D" id="3.30.200.20">
    <property type="entry name" value="Phosphorylase Kinase, domain 1"/>
    <property type="match status" value="1"/>
</dbReference>
<dbReference type="GO" id="GO:0008910">
    <property type="term" value="F:kanamycin kinase activity"/>
    <property type="evidence" value="ECO:0007669"/>
    <property type="project" value="UniProtKB-EC"/>
</dbReference>
<dbReference type="InterPro" id="IPR002575">
    <property type="entry name" value="Aminoglycoside_PTrfase"/>
</dbReference>
<evidence type="ECO:0000256" key="2">
    <source>
        <dbReference type="ARBA" id="ARBA00012193"/>
    </source>
</evidence>
<keyword evidence="4 10" id="KW-0808">Transferase</keyword>
<feature type="active site" description="Proton acceptor" evidence="11">
    <location>
        <position position="180"/>
    </location>
</feature>
<evidence type="ECO:0000256" key="10">
    <source>
        <dbReference type="PIRNR" id="PIRNR000706"/>
    </source>
</evidence>
<dbReference type="SUPFAM" id="SSF56112">
    <property type="entry name" value="Protein kinase-like (PK-like)"/>
    <property type="match status" value="1"/>
</dbReference>
<comment type="catalytic activity">
    <reaction evidence="9">
        <text>kanamycin A + ATP = kanamycin 3'-phosphate + ADP + H(+)</text>
        <dbReference type="Rhea" id="RHEA:24256"/>
        <dbReference type="ChEBI" id="CHEBI:15378"/>
        <dbReference type="ChEBI" id="CHEBI:30616"/>
        <dbReference type="ChEBI" id="CHEBI:57909"/>
        <dbReference type="ChEBI" id="CHEBI:58214"/>
        <dbReference type="ChEBI" id="CHEBI:456216"/>
        <dbReference type="EC" id="2.7.1.95"/>
    </reaction>
</comment>
<dbReference type="PANTHER" id="PTHR21310:SF41">
    <property type="entry name" value="3'-PHOSPHOTRANSFERASE, PUTATIVE-RELATED"/>
    <property type="match status" value="1"/>
</dbReference>
<dbReference type="Proteomes" id="UP000321638">
    <property type="component" value="Unassembled WGS sequence"/>
</dbReference>
<dbReference type="GO" id="GO:0005524">
    <property type="term" value="F:ATP binding"/>
    <property type="evidence" value="ECO:0007669"/>
    <property type="project" value="UniProtKB-KW"/>
</dbReference>
<gene>
    <name evidence="14" type="primary">aph(3'')</name>
    <name evidence="14" type="ORF">FHP25_06360</name>
</gene>
<dbReference type="Pfam" id="PF01636">
    <property type="entry name" value="APH"/>
    <property type="match status" value="1"/>
</dbReference>
<evidence type="ECO:0000256" key="4">
    <source>
        <dbReference type="ARBA" id="ARBA00022679"/>
    </source>
</evidence>
<keyword evidence="15" id="KW-1185">Reference proteome</keyword>
<dbReference type="GO" id="GO:0046872">
    <property type="term" value="F:metal ion binding"/>
    <property type="evidence" value="ECO:0007669"/>
    <property type="project" value="UniProtKB-KW"/>
</dbReference>
<dbReference type="CDD" id="cd05150">
    <property type="entry name" value="APH"/>
    <property type="match status" value="1"/>
</dbReference>
<evidence type="ECO:0000256" key="9">
    <source>
        <dbReference type="ARBA" id="ARBA00048925"/>
    </source>
</evidence>
<dbReference type="NCBIfam" id="NF032896">
    <property type="entry name" value="APH_3pp"/>
    <property type="match status" value="1"/>
</dbReference>
<keyword evidence="12" id="KW-0460">Magnesium</keyword>
<comment type="caution">
    <text evidence="14">The sequence shown here is derived from an EMBL/GenBank/DDBJ whole genome shotgun (WGS) entry which is preliminary data.</text>
</comment>
<evidence type="ECO:0000256" key="5">
    <source>
        <dbReference type="ARBA" id="ARBA00022741"/>
    </source>
</evidence>
<evidence type="ECO:0000256" key="7">
    <source>
        <dbReference type="ARBA" id="ARBA00022840"/>
    </source>
</evidence>
<keyword evidence="7 10" id="KW-0067">ATP-binding</keyword>
<dbReference type="Gene3D" id="3.90.1200.10">
    <property type="match status" value="1"/>
</dbReference>
<dbReference type="PIRSF" id="PIRSF000706">
    <property type="entry name" value="Kanamycin_kin"/>
    <property type="match status" value="1"/>
</dbReference>
<proteinExistence type="inferred from homology"/>
<dbReference type="PANTHER" id="PTHR21310">
    <property type="entry name" value="AMINOGLYCOSIDE PHOSPHOTRANSFERASE-RELATED-RELATED"/>
    <property type="match status" value="1"/>
</dbReference>
<protein>
    <recommendedName>
        <fullName evidence="3">Aminoglycoside 3'-phosphotransferase</fullName>
        <ecNumber evidence="2">2.7.1.95</ecNumber>
    </recommendedName>
</protein>
<dbReference type="EC" id="2.7.1.95" evidence="2"/>
<keyword evidence="6 10" id="KW-0418">Kinase</keyword>
<evidence type="ECO:0000313" key="14">
    <source>
        <dbReference type="EMBL" id="TXL79644.1"/>
    </source>
</evidence>
<dbReference type="InterPro" id="IPR011009">
    <property type="entry name" value="Kinase-like_dom_sf"/>
</dbReference>
<comment type="similarity">
    <text evidence="1 10">Belongs to the aminoglycoside phosphotransferase family.</text>
</comment>
<keyword evidence="8 10" id="KW-0046">Antibiotic resistance</keyword>
<dbReference type="AlphaFoldDB" id="A0A5C8PSK5"/>